<dbReference type="InterPro" id="IPR007461">
    <property type="entry name" value="Ysc84_actin-binding"/>
</dbReference>
<dbReference type="EMBL" id="AUZX01010496">
    <property type="protein sequence ID" value="EQD47508.1"/>
    <property type="molecule type" value="Genomic_DNA"/>
</dbReference>
<name>T0ZS64_9ZZZZ</name>
<gene>
    <name evidence="2" type="ORF">B1A_14305</name>
</gene>
<reference evidence="2" key="1">
    <citation type="submission" date="2013-08" db="EMBL/GenBank/DDBJ databases">
        <authorList>
            <person name="Mendez C."/>
            <person name="Richter M."/>
            <person name="Ferrer M."/>
            <person name="Sanchez J."/>
        </authorList>
    </citation>
    <scope>NUCLEOTIDE SEQUENCE</scope>
</reference>
<feature type="domain" description="Ysc84 actin-binding" evidence="1">
    <location>
        <begin position="34"/>
        <end position="130"/>
    </location>
</feature>
<proteinExistence type="predicted"/>
<dbReference type="Pfam" id="PF04366">
    <property type="entry name" value="Ysc84"/>
    <property type="match status" value="1"/>
</dbReference>
<organism evidence="2">
    <name type="scientific">mine drainage metagenome</name>
    <dbReference type="NCBI Taxonomy" id="410659"/>
    <lineage>
        <taxon>unclassified sequences</taxon>
        <taxon>metagenomes</taxon>
        <taxon>ecological metagenomes</taxon>
    </lineage>
</organism>
<sequence length="138" mass="13886">FPTIAKGGFGIGAAYGDGRVYEQGRLVGTASMTQVSLGFQLGGQAYSEMVFFKDPAALKLFESGNFSLSADVNAVALTASASASAGTAGTEAGVSGNEHHAVAAGHYVNGVAVFTIAKGGLMYEAAVAGQKFSFTPAH</sequence>
<feature type="non-terminal residue" evidence="2">
    <location>
        <position position="1"/>
    </location>
</feature>
<protein>
    <recommendedName>
        <fullName evidence="1">Ysc84 actin-binding domain-containing protein</fullName>
    </recommendedName>
</protein>
<dbReference type="AlphaFoldDB" id="T0ZS64"/>
<evidence type="ECO:0000313" key="2">
    <source>
        <dbReference type="EMBL" id="EQD47508.1"/>
    </source>
</evidence>
<reference evidence="2" key="2">
    <citation type="journal article" date="2014" name="ISME J.">
        <title>Microbial stratification in low pH oxic and suboxic macroscopic growths along an acid mine drainage.</title>
        <authorList>
            <person name="Mendez-Garcia C."/>
            <person name="Mesa V."/>
            <person name="Sprenger R.R."/>
            <person name="Richter M."/>
            <person name="Diez M.S."/>
            <person name="Solano J."/>
            <person name="Bargiela R."/>
            <person name="Golyshina O.V."/>
            <person name="Manteca A."/>
            <person name="Ramos J.L."/>
            <person name="Gallego J.R."/>
            <person name="Llorente I."/>
            <person name="Martins Dos Santos V.A."/>
            <person name="Jensen O.N."/>
            <person name="Pelaez A.I."/>
            <person name="Sanchez J."/>
            <person name="Ferrer M."/>
        </authorList>
    </citation>
    <scope>NUCLEOTIDE SEQUENCE</scope>
</reference>
<comment type="caution">
    <text evidence="2">The sequence shown here is derived from an EMBL/GenBank/DDBJ whole genome shotgun (WGS) entry which is preliminary data.</text>
</comment>
<accession>T0ZS64</accession>
<evidence type="ECO:0000259" key="1">
    <source>
        <dbReference type="Pfam" id="PF04366"/>
    </source>
</evidence>